<gene>
    <name evidence="1" type="ORF">LCGC14_0820600</name>
</gene>
<reference evidence="1" key="1">
    <citation type="journal article" date="2015" name="Nature">
        <title>Complex archaea that bridge the gap between prokaryotes and eukaryotes.</title>
        <authorList>
            <person name="Spang A."/>
            <person name="Saw J.H."/>
            <person name="Jorgensen S.L."/>
            <person name="Zaremba-Niedzwiedzka K."/>
            <person name="Martijn J."/>
            <person name="Lind A.E."/>
            <person name="van Eijk R."/>
            <person name="Schleper C."/>
            <person name="Guy L."/>
            <person name="Ettema T.J."/>
        </authorList>
    </citation>
    <scope>NUCLEOTIDE SEQUENCE</scope>
</reference>
<name>A0A0F9S3Y7_9ZZZZ</name>
<dbReference type="AlphaFoldDB" id="A0A0F9S3Y7"/>
<accession>A0A0F9S3Y7</accession>
<organism evidence="1">
    <name type="scientific">marine sediment metagenome</name>
    <dbReference type="NCBI Taxonomy" id="412755"/>
    <lineage>
        <taxon>unclassified sequences</taxon>
        <taxon>metagenomes</taxon>
        <taxon>ecological metagenomes</taxon>
    </lineage>
</organism>
<protein>
    <submittedName>
        <fullName evidence="1">Uncharacterized protein</fullName>
    </submittedName>
</protein>
<proteinExistence type="predicted"/>
<evidence type="ECO:0000313" key="1">
    <source>
        <dbReference type="EMBL" id="KKN31776.1"/>
    </source>
</evidence>
<dbReference type="EMBL" id="LAZR01002303">
    <property type="protein sequence ID" value="KKN31776.1"/>
    <property type="molecule type" value="Genomic_DNA"/>
</dbReference>
<sequence>MKTRAELQDWMRRGCPVPEPEPPKAKPCVAFTLAVNRSKGRIVTLCKGCGDGELHGSMIMGGPKPVDGVWNAVRDAQVWMVEHATPELGYTDAAAAFRDSEEDAGWMRRWAAGMMQGGDKALGLPGVIASPAHPDRMIKLQPYTV</sequence>
<comment type="caution">
    <text evidence="1">The sequence shown here is derived from an EMBL/GenBank/DDBJ whole genome shotgun (WGS) entry which is preliminary data.</text>
</comment>